<feature type="transmembrane region" description="Helical" evidence="5">
    <location>
        <begin position="177"/>
        <end position="197"/>
    </location>
</feature>
<dbReference type="GO" id="GO:0015355">
    <property type="term" value="F:secondary active monocarboxylate transmembrane transporter activity"/>
    <property type="evidence" value="ECO:0007669"/>
    <property type="project" value="TreeGrafter"/>
</dbReference>
<evidence type="ECO:0000313" key="7">
    <source>
        <dbReference type="EMBL" id="RJE26841.1"/>
    </source>
</evidence>
<dbReference type="EMBL" id="MVGC01000014">
    <property type="protein sequence ID" value="RJE26841.1"/>
    <property type="molecule type" value="Genomic_DNA"/>
</dbReference>
<gene>
    <name evidence="7" type="ORF">PHISCL_00866</name>
</gene>
<dbReference type="Proteomes" id="UP000266188">
    <property type="component" value="Unassembled WGS sequence"/>
</dbReference>
<feature type="transmembrane region" description="Helical" evidence="5">
    <location>
        <begin position="372"/>
        <end position="391"/>
    </location>
</feature>
<keyword evidence="3 5" id="KW-1133">Transmembrane helix</keyword>
<dbReference type="Gene3D" id="1.20.1250.20">
    <property type="entry name" value="MFS general substrate transporter like domains"/>
    <property type="match status" value="1"/>
</dbReference>
<dbReference type="InterPro" id="IPR020846">
    <property type="entry name" value="MFS_dom"/>
</dbReference>
<sequence length="544" mass="60454">MKTPPMAAGWFYSPRQIWDYFITRPTTLKPPRTQFRNPIKILRELETHHWLMFIAGWLGWTWDSFDFFTVSLAVTEIAAEFGVSNSDVTWGMTVTLMLRSAGALIFGVVSDRYGRKWPMIINLALFIVLELGSGFCNTLPQFLGVRALYGIAMGGLFGPAAATALEDLPYDARGVLSGFFELGYGVGYLLAAMFYRALVPTTTQGWRSLFWFGAGPPVLIIAYRWWLPETNGFLVMAAQREAKLVLEKQAEGEGVQEGTHVARAGLRSWFRETWVSIKEYWVIFIYLIFLMTGWNSISHGSQDLYPTFLKSQVELDASQTTIVSCIGQIGAVIGGTILGYISTFAGRRLTMMIACVCGGALIPAYILPRDMSLVACAFFMQFFVMGAWGPIPIHLTELAPPALRSTAVGLTYQLGNLASSASSTIQSTIGERFPLPERCTEDGCTSRFDYGRVIAIFMGAVWAWMLVFTFLGPEMSEEERREQAEQAEALESMRKQGMTAKDIGEHMARVAWEAEKGVSGTGDETVKEVGVVEHVDKKDSIERA</sequence>
<name>A0A3A3ABZ6_9EURO</name>
<dbReference type="CDD" id="cd17316">
    <property type="entry name" value="MFS_SV2_like"/>
    <property type="match status" value="1"/>
</dbReference>
<dbReference type="AlphaFoldDB" id="A0A3A3ABZ6"/>
<evidence type="ECO:0000256" key="1">
    <source>
        <dbReference type="ARBA" id="ARBA00004141"/>
    </source>
</evidence>
<organism evidence="7 8">
    <name type="scientific">Aspergillus sclerotialis</name>
    <dbReference type="NCBI Taxonomy" id="2070753"/>
    <lineage>
        <taxon>Eukaryota</taxon>
        <taxon>Fungi</taxon>
        <taxon>Dikarya</taxon>
        <taxon>Ascomycota</taxon>
        <taxon>Pezizomycotina</taxon>
        <taxon>Eurotiomycetes</taxon>
        <taxon>Eurotiomycetidae</taxon>
        <taxon>Eurotiales</taxon>
        <taxon>Aspergillaceae</taxon>
        <taxon>Aspergillus</taxon>
        <taxon>Aspergillus subgen. Polypaecilum</taxon>
    </lineage>
</organism>
<comment type="subcellular location">
    <subcellularLocation>
        <location evidence="1">Membrane</location>
        <topology evidence="1">Multi-pass membrane protein</topology>
    </subcellularLocation>
</comment>
<dbReference type="Pfam" id="PF00083">
    <property type="entry name" value="Sugar_tr"/>
    <property type="match status" value="1"/>
</dbReference>
<accession>A0A3A3ABZ6</accession>
<evidence type="ECO:0000259" key="6">
    <source>
        <dbReference type="PROSITE" id="PS50850"/>
    </source>
</evidence>
<evidence type="ECO:0000256" key="4">
    <source>
        <dbReference type="ARBA" id="ARBA00023136"/>
    </source>
</evidence>
<keyword evidence="4 5" id="KW-0472">Membrane</keyword>
<proteinExistence type="predicted"/>
<evidence type="ECO:0000313" key="8">
    <source>
        <dbReference type="Proteomes" id="UP000266188"/>
    </source>
</evidence>
<feature type="transmembrane region" description="Helical" evidence="5">
    <location>
        <begin position="209"/>
        <end position="227"/>
    </location>
</feature>
<evidence type="ECO:0000256" key="2">
    <source>
        <dbReference type="ARBA" id="ARBA00022692"/>
    </source>
</evidence>
<dbReference type="InterPro" id="IPR036259">
    <property type="entry name" value="MFS_trans_sf"/>
</dbReference>
<feature type="transmembrane region" description="Helical" evidence="5">
    <location>
        <begin position="147"/>
        <end position="165"/>
    </location>
</feature>
<feature type="transmembrane region" description="Helical" evidence="5">
    <location>
        <begin position="349"/>
        <end position="366"/>
    </location>
</feature>
<dbReference type="FunFam" id="1.20.1250.20:FF:000340">
    <property type="entry name" value="MFS transporter, SHS family, lactate transporter"/>
    <property type="match status" value="1"/>
</dbReference>
<dbReference type="PANTHER" id="PTHR23508">
    <property type="entry name" value="CARBOXYLIC ACID TRANSPORTER PROTEIN HOMOLOG"/>
    <property type="match status" value="1"/>
</dbReference>
<keyword evidence="2 5" id="KW-0812">Transmembrane</keyword>
<protein>
    <submittedName>
        <fullName evidence="7">Transporter</fullName>
    </submittedName>
</protein>
<dbReference type="SUPFAM" id="SSF103473">
    <property type="entry name" value="MFS general substrate transporter"/>
    <property type="match status" value="1"/>
</dbReference>
<dbReference type="GO" id="GO:0005886">
    <property type="term" value="C:plasma membrane"/>
    <property type="evidence" value="ECO:0007669"/>
    <property type="project" value="TreeGrafter"/>
</dbReference>
<feature type="domain" description="Major facilitator superfamily (MFS) profile" evidence="6">
    <location>
        <begin position="52"/>
        <end position="476"/>
    </location>
</feature>
<evidence type="ECO:0000256" key="5">
    <source>
        <dbReference type="SAM" id="Phobius"/>
    </source>
</evidence>
<dbReference type="OrthoDB" id="5296287at2759"/>
<feature type="transmembrane region" description="Helical" evidence="5">
    <location>
        <begin position="317"/>
        <end position="342"/>
    </location>
</feature>
<dbReference type="InterPro" id="IPR005828">
    <property type="entry name" value="MFS_sugar_transport-like"/>
</dbReference>
<feature type="transmembrane region" description="Helical" evidence="5">
    <location>
        <begin position="280"/>
        <end position="297"/>
    </location>
</feature>
<keyword evidence="8" id="KW-1185">Reference proteome</keyword>
<dbReference type="PROSITE" id="PS50850">
    <property type="entry name" value="MFS"/>
    <property type="match status" value="1"/>
</dbReference>
<reference evidence="8" key="1">
    <citation type="submission" date="2017-02" db="EMBL/GenBank/DDBJ databases">
        <authorList>
            <person name="Tafer H."/>
            <person name="Lopandic K."/>
        </authorList>
    </citation>
    <scope>NUCLEOTIDE SEQUENCE [LARGE SCALE GENOMIC DNA]</scope>
    <source>
        <strain evidence="8">CBS 366.77</strain>
    </source>
</reference>
<comment type="caution">
    <text evidence="7">The sequence shown here is derived from an EMBL/GenBank/DDBJ whole genome shotgun (WGS) entry which is preliminary data.</text>
</comment>
<dbReference type="PANTHER" id="PTHR23508:SF10">
    <property type="entry name" value="CARBOXYLIC ACID TRANSPORTER PROTEIN HOMOLOG"/>
    <property type="match status" value="1"/>
</dbReference>
<evidence type="ECO:0000256" key="3">
    <source>
        <dbReference type="ARBA" id="ARBA00022989"/>
    </source>
</evidence>
<dbReference type="GO" id="GO:0035879">
    <property type="term" value="P:plasma membrane lactate transport"/>
    <property type="evidence" value="ECO:0007669"/>
    <property type="project" value="TreeGrafter"/>
</dbReference>
<feature type="transmembrane region" description="Helical" evidence="5">
    <location>
        <begin position="453"/>
        <end position="471"/>
    </location>
</feature>
<feature type="transmembrane region" description="Helical" evidence="5">
    <location>
        <begin position="90"/>
        <end position="110"/>
    </location>
</feature>